<evidence type="ECO:0000313" key="4">
    <source>
        <dbReference type="Proteomes" id="UP001566476"/>
    </source>
</evidence>
<gene>
    <name evidence="3" type="ORF">AB2L28_17100</name>
</gene>
<dbReference type="Pfam" id="PF21181">
    <property type="entry name" value="SsfX3_N"/>
    <property type="match status" value="1"/>
</dbReference>
<protein>
    <submittedName>
        <fullName evidence="3">GDSL-type esterase/lipase family protein</fullName>
    </submittedName>
</protein>
<dbReference type="Proteomes" id="UP001566476">
    <property type="component" value="Unassembled WGS sequence"/>
</dbReference>
<feature type="domain" description="SsfX3-like N-terminal" evidence="2">
    <location>
        <begin position="9"/>
        <end position="143"/>
    </location>
</feature>
<organism evidence="3 4">
    <name type="scientific">Kineococcus mangrovi</name>
    <dbReference type="NCBI Taxonomy" id="1660183"/>
    <lineage>
        <taxon>Bacteria</taxon>
        <taxon>Bacillati</taxon>
        <taxon>Actinomycetota</taxon>
        <taxon>Actinomycetes</taxon>
        <taxon>Kineosporiales</taxon>
        <taxon>Kineosporiaceae</taxon>
        <taxon>Kineococcus</taxon>
    </lineage>
</organism>
<reference evidence="3 4" key="1">
    <citation type="submission" date="2024-07" db="EMBL/GenBank/DDBJ databases">
        <authorList>
            <person name="Thanompreechachai J."/>
            <person name="Duangmal K."/>
        </authorList>
    </citation>
    <scope>NUCLEOTIDE SEQUENCE [LARGE SCALE GENOMIC DNA]</scope>
    <source>
        <strain evidence="3 4">TBRC 1896</strain>
    </source>
</reference>
<dbReference type="Gene3D" id="2.60.120.260">
    <property type="entry name" value="Galactose-binding domain-like"/>
    <property type="match status" value="1"/>
</dbReference>
<dbReference type="InterPro" id="IPR036514">
    <property type="entry name" value="SGNH_hydro_sf"/>
</dbReference>
<dbReference type="InterPro" id="IPR013830">
    <property type="entry name" value="SGNH_hydro"/>
</dbReference>
<proteinExistence type="predicted"/>
<feature type="domain" description="SGNH hydrolase-type esterase" evidence="1">
    <location>
        <begin position="168"/>
        <end position="360"/>
    </location>
</feature>
<keyword evidence="4" id="KW-1185">Reference proteome</keyword>
<evidence type="ECO:0000259" key="1">
    <source>
        <dbReference type="Pfam" id="PF13472"/>
    </source>
</evidence>
<sequence length="385" mass="40377">MHALTPELFHGALEVQPTDRGVRPHRLPPAVRTRDADAQLLSAQAQPSGVRVVVATTARRLDLGVHATRQALGGAQRLRGAVDVLVDGELLTTHVLAGGDLVDVDLRTGTVTTTRGPGDHVVVDDLPGGDKVVEFWLPHLEQVDVTGLSADAPVGPVALPGPLWVHHGSSLSHGSNASSPTRTWPAIAARAAGVRLQNLGFGGSALVDPFLARVVRDLPADLVSVKLGINVVGADAMRRRTFVAAVHGFLDTVRDGHPTTPLLLLSPLHCALHEDTPGPGSLDPEALGRGELRFTATGRPGDTAGGRLTLRVVRDALREVVAARADDPHLHHLDGLDLFGEADEREHPLPDALHLDTAAHSLVGRRFTDLAFGAGGPFAGAAPGR</sequence>
<evidence type="ECO:0000313" key="3">
    <source>
        <dbReference type="EMBL" id="MEZ0493955.1"/>
    </source>
</evidence>
<evidence type="ECO:0000259" key="2">
    <source>
        <dbReference type="Pfam" id="PF21181"/>
    </source>
</evidence>
<dbReference type="SUPFAM" id="SSF52266">
    <property type="entry name" value="SGNH hydrolase"/>
    <property type="match status" value="1"/>
</dbReference>
<name>A0ABV4I5J1_9ACTN</name>
<comment type="caution">
    <text evidence="3">The sequence shown here is derived from an EMBL/GenBank/DDBJ whole genome shotgun (WGS) entry which is preliminary data.</text>
</comment>
<dbReference type="Gene3D" id="3.40.50.1110">
    <property type="entry name" value="SGNH hydrolase"/>
    <property type="match status" value="1"/>
</dbReference>
<dbReference type="Pfam" id="PF13472">
    <property type="entry name" value="Lipase_GDSL_2"/>
    <property type="match status" value="1"/>
</dbReference>
<dbReference type="EMBL" id="JBGGTQ010000008">
    <property type="protein sequence ID" value="MEZ0493955.1"/>
    <property type="molecule type" value="Genomic_DNA"/>
</dbReference>
<accession>A0ABV4I5J1</accession>
<dbReference type="RefSeq" id="WP_370720205.1">
    <property type="nucleotide sequence ID" value="NZ_JBGGTQ010000008.1"/>
</dbReference>
<dbReference type="InterPro" id="IPR048977">
    <property type="entry name" value="SsfX3-like_N"/>
</dbReference>